<dbReference type="Proteomes" id="UP000504634">
    <property type="component" value="Unplaced"/>
</dbReference>
<accession>A0A6J2TJ55</accession>
<proteinExistence type="predicted"/>
<organism evidence="3 4">
    <name type="scientific">Drosophila lebanonensis</name>
    <name type="common">Fruit fly</name>
    <name type="synonym">Scaptodrosophila lebanonensis</name>
    <dbReference type="NCBI Taxonomy" id="7225"/>
    <lineage>
        <taxon>Eukaryota</taxon>
        <taxon>Metazoa</taxon>
        <taxon>Ecdysozoa</taxon>
        <taxon>Arthropoda</taxon>
        <taxon>Hexapoda</taxon>
        <taxon>Insecta</taxon>
        <taxon>Pterygota</taxon>
        <taxon>Neoptera</taxon>
        <taxon>Endopterygota</taxon>
        <taxon>Diptera</taxon>
        <taxon>Brachycera</taxon>
        <taxon>Muscomorpha</taxon>
        <taxon>Ephydroidea</taxon>
        <taxon>Drosophilidae</taxon>
        <taxon>Scaptodrosophila</taxon>
    </lineage>
</organism>
<dbReference type="Pfam" id="PF15866">
    <property type="entry name" value="DUF4729"/>
    <property type="match status" value="1"/>
</dbReference>
<dbReference type="OrthoDB" id="7736976at2759"/>
<dbReference type="RefSeq" id="XP_030375062.1">
    <property type="nucleotide sequence ID" value="XM_030519202.1"/>
</dbReference>
<feature type="region of interest" description="Disordered" evidence="1">
    <location>
        <begin position="1"/>
        <end position="31"/>
    </location>
</feature>
<evidence type="ECO:0000313" key="4">
    <source>
        <dbReference type="RefSeq" id="XP_030375062.1"/>
    </source>
</evidence>
<name>A0A6J2TJ55_DROLE</name>
<gene>
    <name evidence="4" type="primary">LOC115624498</name>
</gene>
<feature type="domain" description="DUF4729" evidence="2">
    <location>
        <begin position="171"/>
        <end position="367"/>
    </location>
</feature>
<reference evidence="4" key="1">
    <citation type="submission" date="2025-08" db="UniProtKB">
        <authorList>
            <consortium name="RefSeq"/>
        </authorList>
    </citation>
    <scope>IDENTIFICATION</scope>
    <source>
        <strain evidence="4">11010-0011.00</strain>
        <tissue evidence="4">Whole body</tissue>
    </source>
</reference>
<keyword evidence="3" id="KW-1185">Reference proteome</keyword>
<dbReference type="GeneID" id="115624498"/>
<dbReference type="InterPro" id="IPR031732">
    <property type="entry name" value="DUF4729"/>
</dbReference>
<evidence type="ECO:0000256" key="1">
    <source>
        <dbReference type="SAM" id="MobiDB-lite"/>
    </source>
</evidence>
<feature type="compositionally biased region" description="Polar residues" evidence="1">
    <location>
        <begin position="7"/>
        <end position="19"/>
    </location>
</feature>
<protein>
    <submittedName>
        <fullName evidence="4">Uncharacterized protein LOC115624498</fullName>
    </submittedName>
</protein>
<sequence>MDLDRTVPSNTNLARSISESGAERDYGKSDADAESASLRNLLSASSPVAQYPTMESLSDEQINQIPGFYENLACDLHWEDKDLVASAKISAEEVGGRLLYNRLLDEDEARKERNYNEYCRLMHSHWQRSQSLPSGPASGRETLRKGMSSDMNVLLKRDPKCVLDISRSPIPCPQCGRVISPSAILQHFVSCHTDTGHVRFVELFERHRFVELLAPLRMRFRENIALTLYAYGGPKGQPEKSLIKRHLALPNAPLHGRYASFRFHTPIVLMACRTSWAAVLGDGQFDDTNAASRQEKDDLWVVWALSAQIIKPLYVTLTVHDKFLNEAVSRTVRVRTTSQSQRCTDFLGKDFNYLHLSYENVRALTHNFCHRLRLELIVTELDQKAKHCKKQAKKRSKRK</sequence>
<dbReference type="AlphaFoldDB" id="A0A6J2TJ55"/>
<evidence type="ECO:0000313" key="3">
    <source>
        <dbReference type="Proteomes" id="UP000504634"/>
    </source>
</evidence>
<evidence type="ECO:0000259" key="2">
    <source>
        <dbReference type="Pfam" id="PF15866"/>
    </source>
</evidence>
<feature type="compositionally biased region" description="Basic and acidic residues" evidence="1">
    <location>
        <begin position="21"/>
        <end position="31"/>
    </location>
</feature>